<keyword evidence="2" id="KW-1185">Reference proteome</keyword>
<dbReference type="GeneID" id="81623875"/>
<protein>
    <submittedName>
        <fullName evidence="1">Uncharacterized protein</fullName>
    </submittedName>
</protein>
<organism evidence="1 2">
    <name type="scientific">Penicillium diatomitis</name>
    <dbReference type="NCBI Taxonomy" id="2819901"/>
    <lineage>
        <taxon>Eukaryota</taxon>
        <taxon>Fungi</taxon>
        <taxon>Dikarya</taxon>
        <taxon>Ascomycota</taxon>
        <taxon>Pezizomycotina</taxon>
        <taxon>Eurotiomycetes</taxon>
        <taxon>Eurotiomycetidae</taxon>
        <taxon>Eurotiales</taxon>
        <taxon>Aspergillaceae</taxon>
        <taxon>Penicillium</taxon>
    </lineage>
</organism>
<name>A0A9X0BY43_9EURO</name>
<evidence type="ECO:0000313" key="1">
    <source>
        <dbReference type="EMBL" id="KAJ5489134.1"/>
    </source>
</evidence>
<reference evidence="1" key="2">
    <citation type="journal article" date="2023" name="IMA Fungus">
        <title>Comparative genomic study of the Penicillium genus elucidates a diverse pangenome and 15 lateral gene transfer events.</title>
        <authorList>
            <person name="Petersen C."/>
            <person name="Sorensen T."/>
            <person name="Nielsen M.R."/>
            <person name="Sondergaard T.E."/>
            <person name="Sorensen J.L."/>
            <person name="Fitzpatrick D.A."/>
            <person name="Frisvad J.C."/>
            <person name="Nielsen K.L."/>
        </authorList>
    </citation>
    <scope>NUCLEOTIDE SEQUENCE</scope>
    <source>
        <strain evidence="1">IBT 30728</strain>
    </source>
</reference>
<dbReference type="RefSeq" id="XP_056791167.1">
    <property type="nucleotide sequence ID" value="XM_056933626.1"/>
</dbReference>
<dbReference type="Proteomes" id="UP001148312">
    <property type="component" value="Unassembled WGS sequence"/>
</dbReference>
<comment type="caution">
    <text evidence="1">The sequence shown here is derived from an EMBL/GenBank/DDBJ whole genome shotgun (WGS) entry which is preliminary data.</text>
</comment>
<evidence type="ECO:0000313" key="2">
    <source>
        <dbReference type="Proteomes" id="UP001148312"/>
    </source>
</evidence>
<proteinExistence type="predicted"/>
<sequence length="290" mass="31341">MSHPVKISSVNAAPGGESYISEEILARLGRADFLKLLPNGDIKIAFQVTRRMLCHYGGVLPLFNRGFSNGVFSDGSAEEIPLARVSAKALEFVGFTPETAATIWAEYSKQQSVRDSASSPHPYSPMSLLHHIVGHLHLLQGMFDAGISQELALQSVGLPPAFLNDLRTYYGDGAGFRSNVVYELVMKSITGKYTQLIRWHCTVRRIGQERISKVKKQLPVSVSCPLHSYVPLNLGGGAPANVPVPVDVPVKVPDPIPVKVPPKVSISRSTTSGVSSTVKSSSVFKPLLVN</sequence>
<reference evidence="1" key="1">
    <citation type="submission" date="2022-12" db="EMBL/GenBank/DDBJ databases">
        <authorList>
            <person name="Petersen C."/>
        </authorList>
    </citation>
    <scope>NUCLEOTIDE SEQUENCE</scope>
    <source>
        <strain evidence="1">IBT 30728</strain>
    </source>
</reference>
<dbReference type="EMBL" id="JAPWDQ010000004">
    <property type="protein sequence ID" value="KAJ5489134.1"/>
    <property type="molecule type" value="Genomic_DNA"/>
</dbReference>
<accession>A0A9X0BY43</accession>
<dbReference type="AlphaFoldDB" id="A0A9X0BY43"/>
<gene>
    <name evidence="1" type="ORF">N7539_004024</name>
</gene>